<protein>
    <submittedName>
        <fullName evidence="2">Uncharacterized protein</fullName>
    </submittedName>
</protein>
<evidence type="ECO:0000313" key="2">
    <source>
        <dbReference type="EMBL" id="KAK7104981.1"/>
    </source>
</evidence>
<proteinExistence type="predicted"/>
<dbReference type="AlphaFoldDB" id="A0AAN9BF12"/>
<evidence type="ECO:0000256" key="1">
    <source>
        <dbReference type="SAM" id="SignalP"/>
    </source>
</evidence>
<evidence type="ECO:0000313" key="3">
    <source>
        <dbReference type="Proteomes" id="UP001374579"/>
    </source>
</evidence>
<keyword evidence="1" id="KW-0732">Signal</keyword>
<reference evidence="2 3" key="1">
    <citation type="submission" date="2024-02" db="EMBL/GenBank/DDBJ databases">
        <title>Chromosome-scale genome assembly of the rough periwinkle Littorina saxatilis.</title>
        <authorList>
            <person name="De Jode A."/>
            <person name="Faria R."/>
            <person name="Formenti G."/>
            <person name="Sims Y."/>
            <person name="Smith T.P."/>
            <person name="Tracey A."/>
            <person name="Wood J.M.D."/>
            <person name="Zagrodzka Z.B."/>
            <person name="Johannesson K."/>
            <person name="Butlin R.K."/>
            <person name="Leder E.H."/>
        </authorList>
    </citation>
    <scope>NUCLEOTIDE SEQUENCE [LARGE SCALE GENOMIC DNA]</scope>
    <source>
        <strain evidence="2">Snail1</strain>
        <tissue evidence="2">Muscle</tissue>
    </source>
</reference>
<gene>
    <name evidence="2" type="ORF">V1264_019613</name>
</gene>
<dbReference type="Proteomes" id="UP001374579">
    <property type="component" value="Unassembled WGS sequence"/>
</dbReference>
<accession>A0AAN9BF12</accession>
<name>A0AAN9BF12_9CAEN</name>
<dbReference type="EMBL" id="JBAMIC010000008">
    <property type="protein sequence ID" value="KAK7104981.1"/>
    <property type="molecule type" value="Genomic_DNA"/>
</dbReference>
<feature type="signal peptide" evidence="1">
    <location>
        <begin position="1"/>
        <end position="24"/>
    </location>
</feature>
<sequence length="221" mass="24403">MSGVYSVCVCLVLLNLSLYRSVSGQWCAPKLFETKKWSLRIQYTDQGPDIWERTSTQSIDMIGQRLASHETGTRNGFDYSLFNLYYYPAGTLFTVLDGVCTASPIKGNISDLCFNWQDGHVIDAFAKEYIGVPDRGHELSQIMGGITYYEGLGKLYSFQPEDQSTPLFVGKDGIIDGVPTYSVGSYTNVTQGIKDPTIFTPPVECIQSKIPAASPASVFDL</sequence>
<keyword evidence="3" id="KW-1185">Reference proteome</keyword>
<comment type="caution">
    <text evidence="2">The sequence shown here is derived from an EMBL/GenBank/DDBJ whole genome shotgun (WGS) entry which is preliminary data.</text>
</comment>
<organism evidence="2 3">
    <name type="scientific">Littorina saxatilis</name>
    <dbReference type="NCBI Taxonomy" id="31220"/>
    <lineage>
        <taxon>Eukaryota</taxon>
        <taxon>Metazoa</taxon>
        <taxon>Spiralia</taxon>
        <taxon>Lophotrochozoa</taxon>
        <taxon>Mollusca</taxon>
        <taxon>Gastropoda</taxon>
        <taxon>Caenogastropoda</taxon>
        <taxon>Littorinimorpha</taxon>
        <taxon>Littorinoidea</taxon>
        <taxon>Littorinidae</taxon>
        <taxon>Littorina</taxon>
    </lineage>
</organism>
<feature type="chain" id="PRO_5042907119" evidence="1">
    <location>
        <begin position="25"/>
        <end position="221"/>
    </location>
</feature>